<dbReference type="Pfam" id="PF13456">
    <property type="entry name" value="RVT_3"/>
    <property type="match status" value="1"/>
</dbReference>
<evidence type="ECO:0000259" key="2">
    <source>
        <dbReference type="Pfam" id="PF03372"/>
    </source>
</evidence>
<dbReference type="InterPro" id="IPR012337">
    <property type="entry name" value="RNaseH-like_sf"/>
</dbReference>
<dbReference type="EMBL" id="UZAU01000700">
    <property type="status" value="NOT_ANNOTATED_CDS"/>
    <property type="molecule type" value="Genomic_DNA"/>
</dbReference>
<dbReference type="GO" id="GO:0004523">
    <property type="term" value="F:RNA-DNA hybrid ribonuclease activity"/>
    <property type="evidence" value="ECO:0007669"/>
    <property type="project" value="InterPro"/>
</dbReference>
<dbReference type="InterPro" id="IPR036691">
    <property type="entry name" value="Endo/exonu/phosph_ase_sf"/>
</dbReference>
<dbReference type="InterPro" id="IPR044730">
    <property type="entry name" value="RNase_H-like_dom_plant"/>
</dbReference>
<evidence type="ECO:0000313" key="5">
    <source>
        <dbReference type="EnsemblPlants" id="cds.evm.model.08.1116"/>
    </source>
</evidence>
<dbReference type="Proteomes" id="UP000596661">
    <property type="component" value="Chromosome 8"/>
</dbReference>
<dbReference type="CDD" id="cd06222">
    <property type="entry name" value="RNase_H_like"/>
    <property type="match status" value="1"/>
</dbReference>
<dbReference type="SUPFAM" id="SSF56219">
    <property type="entry name" value="DNase I-like"/>
    <property type="match status" value="1"/>
</dbReference>
<dbReference type="EnsemblPlants" id="evm.model.08.1116">
    <property type="protein sequence ID" value="cds.evm.model.08.1116"/>
    <property type="gene ID" value="evm.TU.08.1116"/>
</dbReference>
<evidence type="ECO:0000259" key="4">
    <source>
        <dbReference type="Pfam" id="PF13966"/>
    </source>
</evidence>
<dbReference type="PANTHER" id="PTHR33116">
    <property type="entry name" value="REVERSE TRANSCRIPTASE ZINC-BINDING DOMAIN-CONTAINING PROTEIN-RELATED-RELATED"/>
    <property type="match status" value="1"/>
</dbReference>
<keyword evidence="6" id="KW-1185">Reference proteome</keyword>
<evidence type="ECO:0000259" key="3">
    <source>
        <dbReference type="Pfam" id="PF13456"/>
    </source>
</evidence>
<proteinExistence type="predicted"/>
<evidence type="ECO:0000313" key="6">
    <source>
        <dbReference type="Proteomes" id="UP000596661"/>
    </source>
</evidence>
<dbReference type="InterPro" id="IPR026960">
    <property type="entry name" value="RVT-Znf"/>
</dbReference>
<dbReference type="SUPFAM" id="SSF53098">
    <property type="entry name" value="Ribonuclease H-like"/>
    <property type="match status" value="1"/>
</dbReference>
<dbReference type="PANTHER" id="PTHR33116:SF86">
    <property type="entry name" value="REVERSE TRANSCRIPTASE DOMAIN-CONTAINING PROTEIN"/>
    <property type="match status" value="1"/>
</dbReference>
<feature type="region of interest" description="Disordered" evidence="1">
    <location>
        <begin position="190"/>
        <end position="209"/>
    </location>
</feature>
<dbReference type="InterPro" id="IPR036397">
    <property type="entry name" value="RNaseH_sf"/>
</dbReference>
<dbReference type="Gene3D" id="3.60.10.10">
    <property type="entry name" value="Endonuclease/exonuclease/phosphatase"/>
    <property type="match status" value="1"/>
</dbReference>
<reference evidence="5" key="1">
    <citation type="submission" date="2018-11" db="EMBL/GenBank/DDBJ databases">
        <authorList>
            <person name="Grassa J C."/>
        </authorList>
    </citation>
    <scope>NUCLEOTIDE SEQUENCE [LARGE SCALE GENOMIC DNA]</scope>
</reference>
<name>A0A803Q7N5_CANSA</name>
<feature type="domain" description="RNase H type-1" evidence="3">
    <location>
        <begin position="1351"/>
        <end position="1469"/>
    </location>
</feature>
<dbReference type="Pfam" id="PF03372">
    <property type="entry name" value="Exo_endo_phos"/>
    <property type="match status" value="1"/>
</dbReference>
<organism evidence="5 6">
    <name type="scientific">Cannabis sativa</name>
    <name type="common">Hemp</name>
    <name type="synonym">Marijuana</name>
    <dbReference type="NCBI Taxonomy" id="3483"/>
    <lineage>
        <taxon>Eukaryota</taxon>
        <taxon>Viridiplantae</taxon>
        <taxon>Streptophyta</taxon>
        <taxon>Embryophyta</taxon>
        <taxon>Tracheophyta</taxon>
        <taxon>Spermatophyta</taxon>
        <taxon>Magnoliopsida</taxon>
        <taxon>eudicotyledons</taxon>
        <taxon>Gunneridae</taxon>
        <taxon>Pentapetalae</taxon>
        <taxon>rosids</taxon>
        <taxon>fabids</taxon>
        <taxon>Rosales</taxon>
        <taxon>Cannabaceae</taxon>
        <taxon>Cannabis</taxon>
    </lineage>
</organism>
<feature type="compositionally biased region" description="Polar residues" evidence="1">
    <location>
        <begin position="197"/>
        <end position="208"/>
    </location>
</feature>
<protein>
    <recommendedName>
        <fullName evidence="7">Reverse transcriptase</fullName>
    </recommendedName>
</protein>
<accession>A0A803Q7N5</accession>
<sequence length="1480" mass="168279">MLSLGEEPSETDMLQKPDITMDDLLAKASNLTVLDEDGWEINEARGDVAGGHCAKGRFCSNKPMSRPLLKTILGRGMILGFVQALPRCLKMDWAIGKKTYGPWLKADDKREAQTVSKAATNELLQQHVQRPVMYEDSSSNMQNTMLGAEVPGAIINPPGNLEAVNSGLFIVDSNGNSFANLSRQQDNKVPMMEKGESSQVNCKRNGSWRNDHESLKGLAAMDMESVFDSEGLRKNRTGNEVDYNKLVEIPISYDVGIERLNKEDGPLKRRKVTPRRPKIKGKGVQTENFIVQMAMNEGSTLSRGISKDLDLNLDDNLKAENLDYHPGMIFLSETRLNSSGMEFVRVQLGYTRCFTVDARGKSGGLALLWTSDFVVQIKSFTVSHIDALVENDLGFMWRFTGFYGSPDPGGRVESWKLLFRLKNMFNYAWICGGDFNEIASSKEKKGGGPKPDYLMKNFRQAMSDYHLKEIDPKGTAFTWCNGRTSNLIFEKLDHVLCNSDWMNHFKTNKTTLLKWWNSDHRPILLEAFQGAKGSLFRRKWGTRFHYEHAWADNEECHKIINEVWRVKANGKPIDTLTHLISNCGKRLHEWNITQKNATFSSSKELKGKIDWLSKSSSMSDWIARQKLEKDLNGVEEKREMYWRQRSRALWLKHGDRNTKFFHFKASARRKKSTIEGLFNDNGKWCTAENEITEVAINYFQKLFSSSTGGIDVKEGLRGKIPCRISEADNRALREPFTSEEIQASLFQVHPLKAPGNDGLPGMFFHNNWDLIKDDFTAACLDILNQNADCKAINETLICLILKIKQPAKMSDFRPISLCNVVYKVVSKCLANRMKLSMNSAISDNQSAFIGGRIIQDNAMRLRKSPLYEESKIKTAVAATLANYLGVSLVENHTKYLGMPSFVGRNKKQVFGIIRDKVEAKLRGWKMGLFSQAGKEVLIKAVIQAIPCYIMSCFRISKGILKEMESMIARFQWGSTTNKHKLHWGNWKKLCRLKEQGGMGFRDLEDFNKAMLAKQGWKLITEPESLMARVLKALYFPQGNFMNANIGHYGSTVWRSILWGREILLQGSRWCVGNGCTIRINEDAWLPRGRPFSLRTKVLLPEGTTLDKLINTAGKWKINEVYSWFHKDDIPWVLGIIPLTSSPDWMSWSLNNNGKYSVASGYKTRFIHTNLAECSNAAPLKAWWKFIWSSKLIPKMKNFIWRVFNQWLPTKIELSKRGMSLETNCDWCQEKEEDICHALWFCPKVLKIWKLAGFDTQNFIHMPKASDVLFYLWGKLPKEDLIQFIGLSWLIWQCRNIFIFKHQVQEIHSWVRWALEKLDDFFGECKDPRQDNAVTAKPKWGPPPSDCVMINTDASLIDDKMGYGLSAVLRDSVGDLIVVETVFVPGIASIFLAEAVAVKLGVRLAQKWSVSKAIVAADCLSIINSLQSSSALNSDWGMLCRDILSLKHHFLSLNFTHVHRDCNAVANALAIWSRMTHSSCI</sequence>
<feature type="domain" description="Endonuclease/exonuclease/phosphatase" evidence="2">
    <location>
        <begin position="315"/>
        <end position="501"/>
    </location>
</feature>
<dbReference type="Pfam" id="PF13966">
    <property type="entry name" value="zf-RVT"/>
    <property type="match status" value="1"/>
</dbReference>
<feature type="domain" description="Reverse transcriptase zinc-binding" evidence="4">
    <location>
        <begin position="1155"/>
        <end position="1248"/>
    </location>
</feature>
<evidence type="ECO:0000256" key="1">
    <source>
        <dbReference type="SAM" id="MobiDB-lite"/>
    </source>
</evidence>
<dbReference type="InterPro" id="IPR002156">
    <property type="entry name" value="RNaseH_domain"/>
</dbReference>
<dbReference type="GO" id="GO:0003676">
    <property type="term" value="F:nucleic acid binding"/>
    <property type="evidence" value="ECO:0007669"/>
    <property type="project" value="InterPro"/>
</dbReference>
<evidence type="ECO:0008006" key="7">
    <source>
        <dbReference type="Google" id="ProtNLM"/>
    </source>
</evidence>
<reference evidence="5" key="2">
    <citation type="submission" date="2021-03" db="UniProtKB">
        <authorList>
            <consortium name="EnsemblPlants"/>
        </authorList>
    </citation>
    <scope>IDENTIFICATION</scope>
</reference>
<dbReference type="Gramene" id="evm.model.08.1116">
    <property type="protein sequence ID" value="cds.evm.model.08.1116"/>
    <property type="gene ID" value="evm.TU.08.1116"/>
</dbReference>
<dbReference type="Gene3D" id="3.30.420.10">
    <property type="entry name" value="Ribonuclease H-like superfamily/Ribonuclease H"/>
    <property type="match status" value="1"/>
</dbReference>
<dbReference type="InterPro" id="IPR005135">
    <property type="entry name" value="Endo/exonuclease/phosphatase"/>
</dbReference>